<evidence type="ECO:0000256" key="1">
    <source>
        <dbReference type="ARBA" id="ARBA00004141"/>
    </source>
</evidence>
<dbReference type="Pfam" id="PF00520">
    <property type="entry name" value="Ion_trans"/>
    <property type="match status" value="1"/>
</dbReference>
<gene>
    <name evidence="8" type="ORF">SAMN04488541_102181</name>
</gene>
<keyword evidence="5" id="KW-0175">Coiled coil</keyword>
<dbReference type="GO" id="GO:0001518">
    <property type="term" value="C:voltage-gated sodium channel complex"/>
    <property type="evidence" value="ECO:0007669"/>
    <property type="project" value="TreeGrafter"/>
</dbReference>
<feature type="transmembrane region" description="Helical" evidence="6">
    <location>
        <begin position="54"/>
        <end position="77"/>
    </location>
</feature>
<dbReference type="InterPro" id="IPR027359">
    <property type="entry name" value="Volt_channel_dom_sf"/>
</dbReference>
<feature type="domain" description="Ion transport" evidence="7">
    <location>
        <begin position="23"/>
        <end position="267"/>
    </location>
</feature>
<feature type="transmembrane region" description="Helical" evidence="6">
    <location>
        <begin position="146"/>
        <end position="167"/>
    </location>
</feature>
<dbReference type="GO" id="GO:0005248">
    <property type="term" value="F:voltage-gated sodium channel activity"/>
    <property type="evidence" value="ECO:0007669"/>
    <property type="project" value="TreeGrafter"/>
</dbReference>
<sequence>MSSEATLIYAKLSSHCKKIAESKPFKRFILLLIILASVLVGLETYENIAQQYEWLFIFTDEIVLFFFSIEIIIKIIAEGKQPLRYFADAWNVFDFLIVASCFIPFASNFAAIFRLVRILRVLRLISALPKLQLLVTALLRSIPSMIYVVFMMAILFYIYAIMGTILFKKNDPLHFGSLEQTSLSLFTAITLEDWPDLMYTQIYGSDKFGYNDPDIMQVVEKNNIQVEPQASPIAGVMYFTSFILVGAMVVINMFVGVILNGIDEVKTDLEKKERLRQMAKNSTSLYDEIAVLAIRMEDLKNQMDYIKDRLQAEEQQKKSNLS</sequence>
<keyword evidence="4 6" id="KW-0472">Membrane</keyword>
<comment type="subcellular location">
    <subcellularLocation>
        <location evidence="1">Membrane</location>
        <topology evidence="1">Multi-pass membrane protein</topology>
    </subcellularLocation>
</comment>
<evidence type="ECO:0000313" key="8">
    <source>
        <dbReference type="EMBL" id="SFF24230.1"/>
    </source>
</evidence>
<accession>A0A1I2H4C4</accession>
<dbReference type="InterPro" id="IPR005821">
    <property type="entry name" value="Ion_trans_dom"/>
</dbReference>
<dbReference type="InterPro" id="IPR043203">
    <property type="entry name" value="VGCC_Ca_Na"/>
</dbReference>
<evidence type="ECO:0000256" key="6">
    <source>
        <dbReference type="SAM" id="Phobius"/>
    </source>
</evidence>
<evidence type="ECO:0000256" key="3">
    <source>
        <dbReference type="ARBA" id="ARBA00022989"/>
    </source>
</evidence>
<feature type="transmembrane region" description="Helical" evidence="6">
    <location>
        <begin position="236"/>
        <end position="262"/>
    </location>
</feature>
<dbReference type="OrthoDB" id="5297065at2"/>
<keyword evidence="8" id="KW-0406">Ion transport</keyword>
<dbReference type="Gene3D" id="1.20.120.350">
    <property type="entry name" value="Voltage-gated potassium channels. Chain C"/>
    <property type="match status" value="1"/>
</dbReference>
<keyword evidence="3 6" id="KW-1133">Transmembrane helix</keyword>
<evidence type="ECO:0000256" key="2">
    <source>
        <dbReference type="ARBA" id="ARBA00022692"/>
    </source>
</evidence>
<keyword evidence="2 6" id="KW-0812">Transmembrane</keyword>
<protein>
    <submittedName>
        <fullName evidence="8">Voltage-gated sodium channel</fullName>
    </submittedName>
</protein>
<keyword evidence="8" id="KW-0813">Transport</keyword>
<dbReference type="Gene3D" id="1.10.287.70">
    <property type="match status" value="1"/>
</dbReference>
<keyword evidence="8" id="KW-0407">Ion channel</keyword>
<dbReference type="AlphaFoldDB" id="A0A1I2H4C4"/>
<evidence type="ECO:0000259" key="7">
    <source>
        <dbReference type="Pfam" id="PF00520"/>
    </source>
</evidence>
<keyword evidence="9" id="KW-1185">Reference proteome</keyword>
<dbReference type="Proteomes" id="UP000199513">
    <property type="component" value="Unassembled WGS sequence"/>
</dbReference>
<dbReference type="PANTHER" id="PTHR10037">
    <property type="entry name" value="VOLTAGE-GATED CATION CHANNEL CALCIUM AND SODIUM"/>
    <property type="match status" value="1"/>
</dbReference>
<organism evidence="8 9">
    <name type="scientific">Thermoflexibacter ruber</name>
    <dbReference type="NCBI Taxonomy" id="1003"/>
    <lineage>
        <taxon>Bacteria</taxon>
        <taxon>Pseudomonadati</taxon>
        <taxon>Bacteroidota</taxon>
        <taxon>Cytophagia</taxon>
        <taxon>Cytophagales</taxon>
        <taxon>Thermoflexibacteraceae</taxon>
        <taxon>Thermoflexibacter</taxon>
    </lineage>
</organism>
<evidence type="ECO:0000256" key="5">
    <source>
        <dbReference type="SAM" id="Coils"/>
    </source>
</evidence>
<dbReference type="SUPFAM" id="SSF81324">
    <property type="entry name" value="Voltage-gated potassium channels"/>
    <property type="match status" value="1"/>
</dbReference>
<feature type="coiled-coil region" evidence="5">
    <location>
        <begin position="262"/>
        <end position="316"/>
    </location>
</feature>
<reference evidence="8 9" key="1">
    <citation type="submission" date="2016-10" db="EMBL/GenBank/DDBJ databases">
        <authorList>
            <person name="de Groot N.N."/>
        </authorList>
    </citation>
    <scope>NUCLEOTIDE SEQUENCE [LARGE SCALE GENOMIC DNA]</scope>
    <source>
        <strain>GEY</strain>
        <strain evidence="9">DSM 9560</strain>
    </source>
</reference>
<evidence type="ECO:0000313" key="9">
    <source>
        <dbReference type="Proteomes" id="UP000199513"/>
    </source>
</evidence>
<name>A0A1I2H4C4_9BACT</name>
<dbReference type="PANTHER" id="PTHR10037:SF62">
    <property type="entry name" value="SODIUM CHANNEL PROTEIN 60E"/>
    <property type="match status" value="1"/>
</dbReference>
<feature type="transmembrane region" description="Helical" evidence="6">
    <location>
        <begin position="25"/>
        <end position="42"/>
    </location>
</feature>
<feature type="transmembrane region" description="Helical" evidence="6">
    <location>
        <begin position="89"/>
        <end position="112"/>
    </location>
</feature>
<dbReference type="RefSeq" id="WP_091545919.1">
    <property type="nucleotide sequence ID" value="NZ_FONY01000021.1"/>
</dbReference>
<dbReference type="EMBL" id="FONY01000021">
    <property type="protein sequence ID" value="SFF24230.1"/>
    <property type="molecule type" value="Genomic_DNA"/>
</dbReference>
<evidence type="ECO:0000256" key="4">
    <source>
        <dbReference type="ARBA" id="ARBA00023136"/>
    </source>
</evidence>
<proteinExistence type="predicted"/>